<dbReference type="InterPro" id="IPR027417">
    <property type="entry name" value="P-loop_NTPase"/>
</dbReference>
<evidence type="ECO:0000256" key="1">
    <source>
        <dbReference type="ARBA" id="ARBA00005171"/>
    </source>
</evidence>
<dbReference type="NCBIfam" id="TIGR00337">
    <property type="entry name" value="PyrG"/>
    <property type="match status" value="1"/>
</dbReference>
<dbReference type="Pfam" id="PF06418">
    <property type="entry name" value="CTP_synth_N"/>
    <property type="match status" value="1"/>
</dbReference>
<dbReference type="SUPFAM" id="SSF52317">
    <property type="entry name" value="Class I glutamine amidotransferase-like"/>
    <property type="match status" value="1"/>
</dbReference>
<accession>A0A1G2BYR8</accession>
<evidence type="ECO:0000256" key="15">
    <source>
        <dbReference type="ARBA" id="ARBA00083191"/>
    </source>
</evidence>
<dbReference type="FunFam" id="3.40.50.300:FF:000009">
    <property type="entry name" value="CTP synthase"/>
    <property type="match status" value="1"/>
</dbReference>
<comment type="pathway">
    <text evidence="1">Pyrimidine metabolism; CTP biosynthesis via de novo pathway; CTP from UDP: step 2/2.</text>
</comment>
<comment type="catalytic activity">
    <reaction evidence="11">
        <text>UTP + L-glutamine + ATP + H2O = CTP + L-glutamate + ADP + phosphate + 2 H(+)</text>
        <dbReference type="Rhea" id="RHEA:26426"/>
        <dbReference type="ChEBI" id="CHEBI:15377"/>
        <dbReference type="ChEBI" id="CHEBI:15378"/>
        <dbReference type="ChEBI" id="CHEBI:29985"/>
        <dbReference type="ChEBI" id="CHEBI:30616"/>
        <dbReference type="ChEBI" id="CHEBI:37563"/>
        <dbReference type="ChEBI" id="CHEBI:43474"/>
        <dbReference type="ChEBI" id="CHEBI:46398"/>
        <dbReference type="ChEBI" id="CHEBI:58359"/>
        <dbReference type="ChEBI" id="CHEBI:456216"/>
        <dbReference type="EC" id="6.3.4.2"/>
    </reaction>
</comment>
<dbReference type="NCBIfam" id="NF003792">
    <property type="entry name" value="PRK05380.1"/>
    <property type="match status" value="1"/>
</dbReference>
<dbReference type="InterPro" id="IPR017926">
    <property type="entry name" value="GATASE"/>
</dbReference>
<dbReference type="Gene3D" id="3.40.50.300">
    <property type="entry name" value="P-loop containing nucleotide triphosphate hydrolases"/>
    <property type="match status" value="1"/>
</dbReference>
<dbReference type="EMBL" id="MHKQ01000010">
    <property type="protein sequence ID" value="OGY94272.1"/>
    <property type="molecule type" value="Genomic_DNA"/>
</dbReference>
<dbReference type="PANTHER" id="PTHR11550:SF0">
    <property type="entry name" value="CTP SYNTHASE-RELATED"/>
    <property type="match status" value="1"/>
</dbReference>
<evidence type="ECO:0000256" key="10">
    <source>
        <dbReference type="ARBA" id="ARBA00022975"/>
    </source>
</evidence>
<keyword evidence="6" id="KW-0547">Nucleotide-binding</keyword>
<dbReference type="EC" id="6.3.4.2" evidence="3"/>
<gene>
    <name evidence="18" type="ORF">A2406_02120</name>
</gene>
<feature type="domain" description="Glutamine amidotransferase" evidence="16">
    <location>
        <begin position="314"/>
        <end position="541"/>
    </location>
</feature>
<dbReference type="GO" id="GO:0019856">
    <property type="term" value="P:pyrimidine nucleobase biosynthetic process"/>
    <property type="evidence" value="ECO:0007669"/>
    <property type="project" value="TreeGrafter"/>
</dbReference>
<reference evidence="18 19" key="1">
    <citation type="journal article" date="2016" name="Nat. Commun.">
        <title>Thousands of microbial genomes shed light on interconnected biogeochemical processes in an aquifer system.</title>
        <authorList>
            <person name="Anantharaman K."/>
            <person name="Brown C.T."/>
            <person name="Hug L.A."/>
            <person name="Sharon I."/>
            <person name="Castelle C.J."/>
            <person name="Probst A.J."/>
            <person name="Thomas B.C."/>
            <person name="Singh A."/>
            <person name="Wilkins M.J."/>
            <person name="Karaoz U."/>
            <person name="Brodie E.L."/>
            <person name="Williams K.H."/>
            <person name="Hubbard S.S."/>
            <person name="Banfield J.F."/>
        </authorList>
    </citation>
    <scope>NUCLEOTIDE SEQUENCE [LARGE SCALE GENOMIC DNA]</scope>
</reference>
<dbReference type="GO" id="GO:0097268">
    <property type="term" value="C:cytoophidium"/>
    <property type="evidence" value="ECO:0007669"/>
    <property type="project" value="UniProtKB-ARBA"/>
</dbReference>
<dbReference type="CDD" id="cd01746">
    <property type="entry name" value="GATase1_CTP_Synthase"/>
    <property type="match status" value="1"/>
</dbReference>
<evidence type="ECO:0000256" key="12">
    <source>
        <dbReference type="ARBA" id="ARBA00070745"/>
    </source>
</evidence>
<protein>
    <recommendedName>
        <fullName evidence="12">CTP synthase</fullName>
        <ecNumber evidence="3">6.3.4.2</ecNumber>
    </recommendedName>
    <alternativeName>
        <fullName evidence="14">Cytidine 5'-triphosphate synthase</fullName>
    </alternativeName>
    <alternativeName>
        <fullName evidence="15">Cytidine triphosphate synthetase</fullName>
    </alternativeName>
    <alternativeName>
        <fullName evidence="13">UTP--ammonia ligase</fullName>
    </alternativeName>
</protein>
<dbReference type="InterPro" id="IPR017456">
    <property type="entry name" value="CTP_synthase_N"/>
</dbReference>
<dbReference type="InterPro" id="IPR033828">
    <property type="entry name" value="GATase1_CTP_Synthase"/>
</dbReference>
<keyword evidence="8" id="KW-0460">Magnesium</keyword>
<evidence type="ECO:0000256" key="6">
    <source>
        <dbReference type="ARBA" id="ARBA00022741"/>
    </source>
</evidence>
<evidence type="ECO:0000256" key="4">
    <source>
        <dbReference type="ARBA" id="ARBA00022598"/>
    </source>
</evidence>
<evidence type="ECO:0000256" key="3">
    <source>
        <dbReference type="ARBA" id="ARBA00012291"/>
    </source>
</evidence>
<keyword evidence="5" id="KW-0479">Metal-binding</keyword>
<dbReference type="Gene3D" id="3.40.50.880">
    <property type="match status" value="1"/>
</dbReference>
<evidence type="ECO:0000256" key="9">
    <source>
        <dbReference type="ARBA" id="ARBA00022962"/>
    </source>
</evidence>
<dbReference type="GO" id="GO:0005829">
    <property type="term" value="C:cytosol"/>
    <property type="evidence" value="ECO:0007669"/>
    <property type="project" value="TreeGrafter"/>
</dbReference>
<evidence type="ECO:0000256" key="2">
    <source>
        <dbReference type="ARBA" id="ARBA00007533"/>
    </source>
</evidence>
<dbReference type="GO" id="GO:0005524">
    <property type="term" value="F:ATP binding"/>
    <property type="evidence" value="ECO:0007669"/>
    <property type="project" value="UniProtKB-KW"/>
</dbReference>
<dbReference type="InterPro" id="IPR029062">
    <property type="entry name" value="Class_I_gatase-like"/>
</dbReference>
<evidence type="ECO:0000256" key="14">
    <source>
        <dbReference type="ARBA" id="ARBA00079941"/>
    </source>
</evidence>
<dbReference type="GO" id="GO:0046872">
    <property type="term" value="F:metal ion binding"/>
    <property type="evidence" value="ECO:0007669"/>
    <property type="project" value="UniProtKB-KW"/>
</dbReference>
<evidence type="ECO:0000256" key="5">
    <source>
        <dbReference type="ARBA" id="ARBA00022723"/>
    </source>
</evidence>
<dbReference type="PANTHER" id="PTHR11550">
    <property type="entry name" value="CTP SYNTHASE"/>
    <property type="match status" value="1"/>
</dbReference>
<dbReference type="SUPFAM" id="SSF52540">
    <property type="entry name" value="P-loop containing nucleoside triphosphate hydrolases"/>
    <property type="match status" value="1"/>
</dbReference>
<evidence type="ECO:0000313" key="18">
    <source>
        <dbReference type="EMBL" id="OGY94272.1"/>
    </source>
</evidence>
<keyword evidence="9" id="KW-0315">Glutamine amidotransferase</keyword>
<comment type="caution">
    <text evidence="18">The sequence shown here is derived from an EMBL/GenBank/DDBJ whole genome shotgun (WGS) entry which is preliminary data.</text>
</comment>
<evidence type="ECO:0000256" key="8">
    <source>
        <dbReference type="ARBA" id="ARBA00022842"/>
    </source>
</evidence>
<dbReference type="UniPathway" id="UPA00159">
    <property type="reaction ID" value="UER00277"/>
</dbReference>
<evidence type="ECO:0000313" key="19">
    <source>
        <dbReference type="Proteomes" id="UP000177626"/>
    </source>
</evidence>
<dbReference type="Pfam" id="PF00117">
    <property type="entry name" value="GATase"/>
    <property type="match status" value="1"/>
</dbReference>
<dbReference type="GO" id="GO:0044210">
    <property type="term" value="P:'de novo' CTP biosynthetic process"/>
    <property type="evidence" value="ECO:0007669"/>
    <property type="project" value="UniProtKB-UniPathway"/>
</dbReference>
<dbReference type="FunFam" id="3.40.50.880:FF:000002">
    <property type="entry name" value="CTP synthase"/>
    <property type="match status" value="1"/>
</dbReference>
<dbReference type="AlphaFoldDB" id="A0A1G2BYR8"/>
<dbReference type="GO" id="GO:0003883">
    <property type="term" value="F:CTP synthase activity"/>
    <property type="evidence" value="ECO:0007669"/>
    <property type="project" value="UniProtKB-EC"/>
</dbReference>
<feature type="domain" description="CTP synthase N-terminal" evidence="17">
    <location>
        <begin position="12"/>
        <end position="275"/>
    </location>
</feature>
<keyword evidence="7" id="KW-0067">ATP-binding</keyword>
<organism evidence="18 19">
    <name type="scientific">Candidatus Komeilibacteria bacterium RIFOXYC1_FULL_37_11</name>
    <dbReference type="NCBI Taxonomy" id="1798555"/>
    <lineage>
        <taxon>Bacteria</taxon>
        <taxon>Candidatus Komeiliibacteriota</taxon>
    </lineage>
</organism>
<dbReference type="Proteomes" id="UP000177626">
    <property type="component" value="Unassembled WGS sequence"/>
</dbReference>
<dbReference type="InterPro" id="IPR004468">
    <property type="entry name" value="CTP_synthase"/>
</dbReference>
<sequence length="547" mass="62085">MTSKLKTYQAPKFIFVVGGVISSVGKGIAAASIGKIIKSRGYKVSNIKCDMYVNIDAGTIRPAEHGEVFVGEDGVEADQDLGNYERFTDQVCTKDNYITTGQVYQEVIRRERNLEYHGEDVEVVPDIPNEIIRRIKNCQKKNKSEVTIIEFGGTIGEYQLLLFLEAARIMKANKPNDIFFVMASYILAPKLIGEQKSKPTQFAIRTLNSAGIAPDFIYCRSEKPLEEAIRNTISTVCSLPKERIISAPDVYSIYDVPVNFEKEKFGEVILKTLGLKSKKKNMQDWVAFSQKIKNIDKQVTIGIVGKYFNLKSCIDTYISVIEAIKHASWYHNVKPNIVWLDSEKYEKNPEKLKELKKVDGIIVPGGFGARGTEGMILAADYAHKNNIPYFGLCLGMQILTISFARKILRNKEVNSTEFEEGVKHPVICTMEDQIDKIHNKDYGGTMRLGAHIAKLSKGSLSFKAYQKENISERHRHRYEFNNKYLEILEKNGLRIAAINPEHNLVEIVEVKGHPWMVGVQFHPEFKSRPLRPHPLFRDFIKAAIKNQ</sequence>
<evidence type="ECO:0000256" key="7">
    <source>
        <dbReference type="ARBA" id="ARBA00022840"/>
    </source>
</evidence>
<dbReference type="PROSITE" id="PS51273">
    <property type="entry name" value="GATASE_TYPE_1"/>
    <property type="match status" value="1"/>
</dbReference>
<dbReference type="GO" id="GO:0042802">
    <property type="term" value="F:identical protein binding"/>
    <property type="evidence" value="ECO:0007669"/>
    <property type="project" value="TreeGrafter"/>
</dbReference>
<evidence type="ECO:0000259" key="16">
    <source>
        <dbReference type="Pfam" id="PF00117"/>
    </source>
</evidence>
<comment type="similarity">
    <text evidence="2">Belongs to the CTP synthase family.</text>
</comment>
<evidence type="ECO:0000256" key="11">
    <source>
        <dbReference type="ARBA" id="ARBA00047781"/>
    </source>
</evidence>
<proteinExistence type="inferred from homology"/>
<name>A0A1G2BYR8_9BACT</name>
<keyword evidence="4" id="KW-0436">Ligase</keyword>
<evidence type="ECO:0000259" key="17">
    <source>
        <dbReference type="Pfam" id="PF06418"/>
    </source>
</evidence>
<keyword evidence="10" id="KW-0665">Pyrimidine biosynthesis</keyword>
<evidence type="ECO:0000256" key="13">
    <source>
        <dbReference type="ARBA" id="ARBA00075170"/>
    </source>
</evidence>